<dbReference type="RefSeq" id="XP_020307426.1">
    <property type="nucleotide sequence ID" value="XM_020449112.1"/>
</dbReference>
<sequence>MSAKRARPAGGLQSPEKKKQAEEHITKTVSEFYEKEDREALLMTMASIEGSFLEYSQALRQKLIDSCCGSVKPPEASGFEESLLSLFISLRRLNRLAQYRNRQIRDRVNRERAVVEERFLQLQNVRSEIEHLQKEIDRCYDFRSADEDIEMVSLEEFYANAPASISQEEITRKDQHRQHLARLNWEMEERKNLVGTLQEREGRKNVLITDITTKEHRLKSLKPRIEAVIEAARPVQELMGLTCNSINFEKERVLSLLPQELSVIAIQVEAYCDIVKEAGIILKCKGDYESAVKFLENRQRAFEIIENIDNEDIQDEVDGKHSPSTRHDKRRHMSMKELIAEQRDAVIAPHPIHIEVEIVCQDDIFVTLVLQFIPGLRSVGVITKLNRVPTSIYGNAFFDLSLLSELFDGDDGSKCVNSVGQAKLDQLKISVADLEPNIGRFYSFAQKMAGIIDDVPSKNSQLCEIIHSVVEKIRSRIHSRCVLARIAHSLHNLKVFDDLKNRNDFPDNVCAKLTSFRMITAEQFFEYEAATEEYRKLIESERRTNIDKQFYFSATVERDPGAKLHALIFIDIKYPEVKPIYILTFTLDNAEISPSFNNSLIHMERVLNVDFAAYVACDDPNNILEAQMAFLVSRFDILLESSCAADNSGLFTLLFMHTYRVVPRESDQGSFPQSPSVVMNIRKLDILGGRRRVDDSSVFGFLEFEKVRIISAAY</sequence>
<dbReference type="PANTHER" id="PTHR13375">
    <property type="entry name" value="FMS INTERACTING PROTEIN"/>
    <property type="match status" value="1"/>
</dbReference>
<dbReference type="GO" id="GO:0006406">
    <property type="term" value="P:mRNA export from nucleus"/>
    <property type="evidence" value="ECO:0007669"/>
    <property type="project" value="TreeGrafter"/>
</dbReference>
<dbReference type="FunCoup" id="A0A1S0ULQ2">
    <property type="interactions" value="2143"/>
</dbReference>
<dbReference type="AlphaFoldDB" id="A0A1S0ULQ2"/>
<dbReference type="GO" id="GO:0003729">
    <property type="term" value="F:mRNA binding"/>
    <property type="evidence" value="ECO:0007669"/>
    <property type="project" value="TreeGrafter"/>
</dbReference>
<name>A0A1S0ULQ2_LOALO</name>
<dbReference type="GeneID" id="9945000"/>
<dbReference type="Pfam" id="PF09766">
    <property type="entry name" value="FmiP_Thoc5"/>
    <property type="match status" value="1"/>
</dbReference>
<gene>
    <name evidence="5" type="ORF">LOAG_16461</name>
</gene>
<dbReference type="InterPro" id="IPR019163">
    <property type="entry name" value="THO_Thoc5"/>
</dbReference>
<comment type="similarity">
    <text evidence="2">Belongs to the THOC5 family.</text>
</comment>
<accession>A0A1S0ULQ2</accession>
<reference evidence="5" key="1">
    <citation type="submission" date="2012-04" db="EMBL/GenBank/DDBJ databases">
        <title>The Genome Sequence of Loa loa.</title>
        <authorList>
            <consortium name="The Broad Institute Genome Sequencing Platform"/>
            <consortium name="Broad Institute Genome Sequencing Center for Infectious Disease"/>
            <person name="Nutman T.B."/>
            <person name="Fink D.L."/>
            <person name="Russ C."/>
            <person name="Young S."/>
            <person name="Zeng Q."/>
            <person name="Gargeya S."/>
            <person name="Alvarado L."/>
            <person name="Berlin A."/>
            <person name="Chapman S.B."/>
            <person name="Chen Z."/>
            <person name="Freedman E."/>
            <person name="Gellesch M."/>
            <person name="Goldberg J."/>
            <person name="Griggs A."/>
            <person name="Gujja S."/>
            <person name="Heilman E.R."/>
            <person name="Heiman D."/>
            <person name="Howarth C."/>
            <person name="Mehta T."/>
            <person name="Neiman D."/>
            <person name="Pearson M."/>
            <person name="Roberts A."/>
            <person name="Saif S."/>
            <person name="Shea T."/>
            <person name="Shenoy N."/>
            <person name="Sisk P."/>
            <person name="Stolte C."/>
            <person name="Sykes S."/>
            <person name="White J."/>
            <person name="Yandava C."/>
            <person name="Haas B."/>
            <person name="Henn M.R."/>
            <person name="Nusbaum C."/>
            <person name="Birren B."/>
        </authorList>
    </citation>
    <scope>NUCLEOTIDE SEQUENCE [LARGE SCALE GENOMIC DNA]</scope>
</reference>
<dbReference type="InParanoid" id="A0A1S0ULQ2"/>
<evidence type="ECO:0000256" key="2">
    <source>
        <dbReference type="ARBA" id="ARBA00008044"/>
    </source>
</evidence>
<dbReference type="GO" id="GO:0000445">
    <property type="term" value="C:THO complex part of transcription export complex"/>
    <property type="evidence" value="ECO:0007669"/>
    <property type="project" value="TreeGrafter"/>
</dbReference>
<dbReference type="CTD" id="9945000"/>
<evidence type="ECO:0000256" key="4">
    <source>
        <dbReference type="SAM" id="MobiDB-lite"/>
    </source>
</evidence>
<evidence type="ECO:0000256" key="3">
    <source>
        <dbReference type="ARBA" id="ARBA00023242"/>
    </source>
</evidence>
<dbReference type="OrthoDB" id="20582at2759"/>
<dbReference type="PANTHER" id="PTHR13375:SF3">
    <property type="entry name" value="THO COMPLEX SUBUNIT 5 HOMOLOG"/>
    <property type="match status" value="1"/>
</dbReference>
<dbReference type="KEGG" id="loa:LOAG_16461"/>
<comment type="subcellular location">
    <subcellularLocation>
        <location evidence="1">Nucleus</location>
    </subcellularLocation>
</comment>
<evidence type="ECO:0000256" key="1">
    <source>
        <dbReference type="ARBA" id="ARBA00004123"/>
    </source>
</evidence>
<feature type="compositionally biased region" description="Basic and acidic residues" evidence="4">
    <location>
        <begin position="15"/>
        <end position="25"/>
    </location>
</feature>
<evidence type="ECO:0000313" key="5">
    <source>
        <dbReference type="EMBL" id="EJD76640.1"/>
    </source>
</evidence>
<organism evidence="5">
    <name type="scientific">Loa loa</name>
    <name type="common">Eye worm</name>
    <name type="synonym">Filaria loa</name>
    <dbReference type="NCBI Taxonomy" id="7209"/>
    <lineage>
        <taxon>Eukaryota</taxon>
        <taxon>Metazoa</taxon>
        <taxon>Ecdysozoa</taxon>
        <taxon>Nematoda</taxon>
        <taxon>Chromadorea</taxon>
        <taxon>Rhabditida</taxon>
        <taxon>Spirurina</taxon>
        <taxon>Spiruromorpha</taxon>
        <taxon>Filarioidea</taxon>
        <taxon>Onchocercidae</taxon>
        <taxon>Loa</taxon>
    </lineage>
</organism>
<dbReference type="EMBL" id="JH712069">
    <property type="protein sequence ID" value="EJD76640.1"/>
    <property type="molecule type" value="Genomic_DNA"/>
</dbReference>
<protein>
    <submittedName>
        <fullName evidence="5">Fms interacting protein</fullName>
    </submittedName>
</protein>
<dbReference type="OMA" id="EAYCDIV"/>
<feature type="region of interest" description="Disordered" evidence="4">
    <location>
        <begin position="1"/>
        <end position="25"/>
    </location>
</feature>
<keyword evidence="3" id="KW-0539">Nucleus</keyword>
<proteinExistence type="inferred from homology"/>